<evidence type="ECO:0000313" key="2">
    <source>
        <dbReference type="Proteomes" id="UP001472677"/>
    </source>
</evidence>
<sequence length="70" mass="8296">MIILLLCQRHRQGINNVIIRVYLSYYHISPDDMEALKNVFGSSMRSRFLCLRNGSITMKFYRVRCARDNP</sequence>
<proteinExistence type="predicted"/>
<comment type="caution">
    <text evidence="1">The sequence shown here is derived from an EMBL/GenBank/DDBJ whole genome shotgun (WGS) entry which is preliminary data.</text>
</comment>
<keyword evidence="2" id="KW-1185">Reference proteome</keyword>
<accession>A0ABR2EIH8</accession>
<dbReference type="Proteomes" id="UP001472677">
    <property type="component" value="Unassembled WGS sequence"/>
</dbReference>
<evidence type="ECO:0000313" key="1">
    <source>
        <dbReference type="EMBL" id="KAK8559165.1"/>
    </source>
</evidence>
<reference evidence="1 2" key="1">
    <citation type="journal article" date="2024" name="G3 (Bethesda)">
        <title>Genome assembly of Hibiscus sabdariffa L. provides insights into metabolisms of medicinal natural products.</title>
        <authorList>
            <person name="Kim T."/>
        </authorList>
    </citation>
    <scope>NUCLEOTIDE SEQUENCE [LARGE SCALE GENOMIC DNA]</scope>
    <source>
        <strain evidence="1">TK-2024</strain>
        <tissue evidence="1">Old leaves</tissue>
    </source>
</reference>
<gene>
    <name evidence="1" type="ORF">V6N12_042447</name>
</gene>
<organism evidence="1 2">
    <name type="scientific">Hibiscus sabdariffa</name>
    <name type="common">roselle</name>
    <dbReference type="NCBI Taxonomy" id="183260"/>
    <lineage>
        <taxon>Eukaryota</taxon>
        <taxon>Viridiplantae</taxon>
        <taxon>Streptophyta</taxon>
        <taxon>Embryophyta</taxon>
        <taxon>Tracheophyta</taxon>
        <taxon>Spermatophyta</taxon>
        <taxon>Magnoliopsida</taxon>
        <taxon>eudicotyledons</taxon>
        <taxon>Gunneridae</taxon>
        <taxon>Pentapetalae</taxon>
        <taxon>rosids</taxon>
        <taxon>malvids</taxon>
        <taxon>Malvales</taxon>
        <taxon>Malvaceae</taxon>
        <taxon>Malvoideae</taxon>
        <taxon>Hibiscus</taxon>
    </lineage>
</organism>
<dbReference type="EMBL" id="JBBPBM010000015">
    <property type="protein sequence ID" value="KAK8559165.1"/>
    <property type="molecule type" value="Genomic_DNA"/>
</dbReference>
<protein>
    <submittedName>
        <fullName evidence="1">Uncharacterized protein</fullName>
    </submittedName>
</protein>
<name>A0ABR2EIH8_9ROSI</name>